<dbReference type="PROSITE" id="PS00028">
    <property type="entry name" value="ZINC_FINGER_C2H2_1"/>
    <property type="match status" value="5"/>
</dbReference>
<dbReference type="PROSITE" id="PS50157">
    <property type="entry name" value="ZINC_FINGER_C2H2_2"/>
    <property type="match status" value="7"/>
</dbReference>
<dbReference type="AlphaFoldDB" id="A0AAE0V6I2"/>
<dbReference type="SMART" id="SM00355">
    <property type="entry name" value="ZnF_C2H2"/>
    <property type="match status" value="9"/>
</dbReference>
<feature type="domain" description="C2H2-type" evidence="9">
    <location>
        <begin position="918"/>
        <end position="940"/>
    </location>
</feature>
<evidence type="ECO:0000256" key="4">
    <source>
        <dbReference type="ARBA" id="ARBA00022771"/>
    </source>
</evidence>
<dbReference type="FunFam" id="3.30.160.60:FF:001527">
    <property type="entry name" value="Zinc finger protein"/>
    <property type="match status" value="1"/>
</dbReference>
<sequence>MSRKERRISWFLKQSQTPNSTMAKTKELSKDTRNKIVDLHQAGKTESAIARALKMKRGWVFQHDNDPKHTARATKEWLRKKHFKVLEWPSQSPDLNPIENLWRELKIRVAQRQPQNITALEEICMEEWAKLPATGPCHAGTGLDFLVPLKGNCNATEKRHFRQFCAVWGRTTYNMDVMVRSSEVMVNTQCLLELFQFCWLCHKECCITIEGSERLFSVTQDCQSCGYHRDWRSHPPSAEPTQTFHTKGEHVLEDEDGEEVVVQIVSSDNECSEQVFIEKDGSYLHSDVQEASLQEEEMKKKRKRKCKSKDSSDSEWEPCLDEEVTDSDVSMDEDLFTALKEDGQGKLVVWCTQCETEALLSCSVLRHKKVFCCAQCSAGDDIQTHHIETLPVRFDDVGTFQKHAEQEHGSKPFYNLCQDCGKFVVADPESRGLKGHKCEHKSKFIVCPECGKRFLTEAGLKSHRTQLHSDYNHPCKYCLKVFKTRTTEVLVNTQCLLELFHFCWLCHKECCITIEGNEKLFSVTQDCQNCGHHRDWRSHPPSAEPTETFHNELKGHAETFEEKHEDNDDAASYIEVEHTLEPGDEDSEEVVVQIGSSDQEGSEKSYEQMFIETDGSYFSSTEEETSLQEEMKNEKKTKSKGQHSSDEWQPDLGEEVTDSDVSIDEDLFAALKEDSQGELVVWCTQCGTEASLSCSVLRHKKVFCCAQCDAGGDIEMLSLEKLAVRFDDLSSFQRHAEQEHGVKTFYKLCQECGKFVIADPQTKGLKEHQCEQKIKFVVCQECGKRFLTEVGLKRHCTKLHEDADHPCKYCLKMFKNRPAKLEHEQTHPKEKQPYSCPDCSEKFDNLYKRNSHVRSHRGPYKYLCDVCEKRFKDLHRLRRHKLIHSGEKPFKCQVCERSFNQMENLTSHMRVHTGEKPFMCEQCGECFNHNVSLKNHKQRHHDLVLSQEEDETG</sequence>
<gene>
    <name evidence="10" type="ORF">QTP70_007748</name>
</gene>
<keyword evidence="3" id="KW-0677">Repeat</keyword>
<feature type="domain" description="C2H2-type" evidence="9">
    <location>
        <begin position="890"/>
        <end position="917"/>
    </location>
</feature>
<keyword evidence="5" id="KW-0862">Zinc</keyword>
<dbReference type="FunFam" id="3.30.160.60:FF:000446">
    <property type="entry name" value="Zinc finger protein"/>
    <property type="match status" value="1"/>
</dbReference>
<evidence type="ECO:0000256" key="5">
    <source>
        <dbReference type="ARBA" id="ARBA00022833"/>
    </source>
</evidence>
<keyword evidence="2" id="KW-0479">Metal-binding</keyword>
<keyword evidence="11" id="KW-1185">Reference proteome</keyword>
<organism evidence="10 11">
    <name type="scientific">Hemibagrus guttatus</name>
    <dbReference type="NCBI Taxonomy" id="175788"/>
    <lineage>
        <taxon>Eukaryota</taxon>
        <taxon>Metazoa</taxon>
        <taxon>Chordata</taxon>
        <taxon>Craniata</taxon>
        <taxon>Vertebrata</taxon>
        <taxon>Euteleostomi</taxon>
        <taxon>Actinopterygii</taxon>
        <taxon>Neopterygii</taxon>
        <taxon>Teleostei</taxon>
        <taxon>Ostariophysi</taxon>
        <taxon>Siluriformes</taxon>
        <taxon>Bagridae</taxon>
        <taxon>Hemibagrus</taxon>
    </lineage>
</organism>
<evidence type="ECO:0000256" key="3">
    <source>
        <dbReference type="ARBA" id="ARBA00022737"/>
    </source>
</evidence>
<dbReference type="GO" id="GO:0008270">
    <property type="term" value="F:zinc ion binding"/>
    <property type="evidence" value="ECO:0007669"/>
    <property type="project" value="UniProtKB-KW"/>
</dbReference>
<dbReference type="EMBL" id="JAUCMX010000005">
    <property type="protein sequence ID" value="KAK3545506.1"/>
    <property type="molecule type" value="Genomic_DNA"/>
</dbReference>
<name>A0AAE0V6I2_9TELE</name>
<feature type="domain" description="C2H2-type" evidence="9">
    <location>
        <begin position="777"/>
        <end position="805"/>
    </location>
</feature>
<evidence type="ECO:0000256" key="8">
    <source>
        <dbReference type="SAM" id="MobiDB-lite"/>
    </source>
</evidence>
<dbReference type="SUPFAM" id="SSF57667">
    <property type="entry name" value="beta-beta-alpha zinc fingers"/>
    <property type="match status" value="4"/>
</dbReference>
<protein>
    <recommendedName>
        <fullName evidence="9">C2H2-type domain-containing protein</fullName>
    </recommendedName>
</protein>
<feature type="domain" description="C2H2-type" evidence="9">
    <location>
        <begin position="862"/>
        <end position="889"/>
    </location>
</feature>
<dbReference type="InterPro" id="IPR013087">
    <property type="entry name" value="Znf_C2H2_type"/>
</dbReference>
<evidence type="ECO:0000313" key="10">
    <source>
        <dbReference type="EMBL" id="KAK3545506.1"/>
    </source>
</evidence>
<dbReference type="InterPro" id="IPR036236">
    <property type="entry name" value="Znf_C2H2_sf"/>
</dbReference>
<feature type="region of interest" description="Disordered" evidence="8">
    <location>
        <begin position="617"/>
        <end position="657"/>
    </location>
</feature>
<keyword evidence="6" id="KW-0539">Nucleus</keyword>
<comment type="subcellular location">
    <subcellularLocation>
        <location evidence="1">Nucleus</location>
    </subcellularLocation>
</comment>
<dbReference type="GO" id="GO:0005634">
    <property type="term" value="C:nucleus"/>
    <property type="evidence" value="ECO:0007669"/>
    <property type="project" value="UniProtKB-SubCell"/>
</dbReference>
<feature type="domain" description="C2H2-type" evidence="9">
    <location>
        <begin position="445"/>
        <end position="473"/>
    </location>
</feature>
<feature type="domain" description="C2H2-type" evidence="9">
    <location>
        <begin position="805"/>
        <end position="832"/>
    </location>
</feature>
<evidence type="ECO:0000313" key="11">
    <source>
        <dbReference type="Proteomes" id="UP001274896"/>
    </source>
</evidence>
<evidence type="ECO:0000256" key="1">
    <source>
        <dbReference type="ARBA" id="ARBA00004123"/>
    </source>
</evidence>
<accession>A0AAE0V6I2</accession>
<dbReference type="Pfam" id="PF00096">
    <property type="entry name" value="zf-C2H2"/>
    <property type="match status" value="1"/>
</dbReference>
<evidence type="ECO:0000256" key="6">
    <source>
        <dbReference type="ARBA" id="ARBA00023242"/>
    </source>
</evidence>
<dbReference type="PANTHER" id="PTHR24394">
    <property type="entry name" value="ZINC FINGER PROTEIN"/>
    <property type="match status" value="1"/>
</dbReference>
<dbReference type="Gene3D" id="3.30.420.10">
    <property type="entry name" value="Ribonuclease H-like superfamily/Ribonuclease H"/>
    <property type="match status" value="1"/>
</dbReference>
<evidence type="ECO:0000256" key="2">
    <source>
        <dbReference type="ARBA" id="ARBA00022723"/>
    </source>
</evidence>
<feature type="domain" description="C2H2-type" evidence="9">
    <location>
        <begin position="834"/>
        <end position="861"/>
    </location>
</feature>
<evidence type="ECO:0000259" key="9">
    <source>
        <dbReference type="PROSITE" id="PS50157"/>
    </source>
</evidence>
<proteinExistence type="predicted"/>
<dbReference type="Proteomes" id="UP001274896">
    <property type="component" value="Unassembled WGS sequence"/>
</dbReference>
<dbReference type="GO" id="GO:0000981">
    <property type="term" value="F:DNA-binding transcription factor activity, RNA polymerase II-specific"/>
    <property type="evidence" value="ECO:0007669"/>
    <property type="project" value="TreeGrafter"/>
</dbReference>
<dbReference type="GO" id="GO:0003677">
    <property type="term" value="F:DNA binding"/>
    <property type="evidence" value="ECO:0007669"/>
    <property type="project" value="UniProtKB-KW"/>
</dbReference>
<dbReference type="PANTHER" id="PTHR24394:SF44">
    <property type="entry name" value="ZINC FINGER PROTEIN 271-LIKE"/>
    <property type="match status" value="1"/>
</dbReference>
<dbReference type="Gene3D" id="3.30.160.60">
    <property type="entry name" value="Classic Zinc Finger"/>
    <property type="match status" value="5"/>
</dbReference>
<comment type="caution">
    <text evidence="10">The sequence shown here is derived from an EMBL/GenBank/DDBJ whole genome shotgun (WGS) entry which is preliminary data.</text>
</comment>
<evidence type="ECO:0000256" key="7">
    <source>
        <dbReference type="PROSITE-ProRule" id="PRU00042"/>
    </source>
</evidence>
<keyword evidence="4 7" id="KW-0863">Zinc-finger</keyword>
<feature type="compositionally biased region" description="Acidic residues" evidence="8">
    <location>
        <begin position="648"/>
        <end position="657"/>
    </location>
</feature>
<dbReference type="InterPro" id="IPR038717">
    <property type="entry name" value="Tc1-like_DDE_dom"/>
</dbReference>
<dbReference type="InterPro" id="IPR036397">
    <property type="entry name" value="RNaseH_sf"/>
</dbReference>
<dbReference type="Pfam" id="PF13358">
    <property type="entry name" value="DDE_3"/>
    <property type="match status" value="1"/>
</dbReference>
<reference evidence="10" key="1">
    <citation type="submission" date="2023-06" db="EMBL/GenBank/DDBJ databases">
        <title>Male Hemibagrus guttatus genome.</title>
        <authorList>
            <person name="Bian C."/>
        </authorList>
    </citation>
    <scope>NUCLEOTIDE SEQUENCE</scope>
    <source>
        <strain evidence="10">Male_cb2023</strain>
        <tissue evidence="10">Muscle</tissue>
    </source>
</reference>